<evidence type="ECO:0000256" key="1">
    <source>
        <dbReference type="PROSITE-ProRule" id="PRU00339"/>
    </source>
</evidence>
<accession>T0QJU4</accession>
<dbReference type="GeneID" id="19948959"/>
<evidence type="ECO:0000256" key="2">
    <source>
        <dbReference type="SAM" id="MobiDB-lite"/>
    </source>
</evidence>
<dbReference type="PANTHER" id="PTHR21581:SF6">
    <property type="entry name" value="TRAFFICKING PROTEIN PARTICLE COMPLEX SUBUNIT 12"/>
    <property type="match status" value="1"/>
</dbReference>
<dbReference type="Proteomes" id="UP000030762">
    <property type="component" value="Unassembled WGS sequence"/>
</dbReference>
<evidence type="ECO:0000313" key="4">
    <source>
        <dbReference type="Proteomes" id="UP000030762"/>
    </source>
</evidence>
<dbReference type="SUPFAM" id="SSF48452">
    <property type="entry name" value="TPR-like"/>
    <property type="match status" value="1"/>
</dbReference>
<dbReference type="AlphaFoldDB" id="T0QJU4"/>
<dbReference type="OMA" id="CALYSCE"/>
<feature type="repeat" description="TPR" evidence="1">
    <location>
        <begin position="506"/>
        <end position="539"/>
    </location>
</feature>
<organism evidence="3 4">
    <name type="scientific">Saprolegnia diclina (strain VS20)</name>
    <dbReference type="NCBI Taxonomy" id="1156394"/>
    <lineage>
        <taxon>Eukaryota</taxon>
        <taxon>Sar</taxon>
        <taxon>Stramenopiles</taxon>
        <taxon>Oomycota</taxon>
        <taxon>Saprolegniomycetes</taxon>
        <taxon>Saprolegniales</taxon>
        <taxon>Saprolegniaceae</taxon>
        <taxon>Saprolegnia</taxon>
    </lineage>
</organism>
<feature type="compositionally biased region" description="Low complexity" evidence="2">
    <location>
        <begin position="56"/>
        <end position="65"/>
    </location>
</feature>
<feature type="compositionally biased region" description="Low complexity" evidence="2">
    <location>
        <begin position="156"/>
        <end position="166"/>
    </location>
</feature>
<dbReference type="EMBL" id="JH767156">
    <property type="protein sequence ID" value="EQC34015.1"/>
    <property type="molecule type" value="Genomic_DNA"/>
</dbReference>
<dbReference type="SMART" id="SM00028">
    <property type="entry name" value="TPR"/>
    <property type="match status" value="2"/>
</dbReference>
<keyword evidence="1" id="KW-0802">TPR repeat</keyword>
<dbReference type="eggNOG" id="KOG2796">
    <property type="taxonomic scope" value="Eukaryota"/>
</dbReference>
<feature type="compositionally biased region" description="Low complexity" evidence="2">
    <location>
        <begin position="245"/>
        <end position="262"/>
    </location>
</feature>
<feature type="region of interest" description="Disordered" evidence="2">
    <location>
        <begin position="1"/>
        <end position="65"/>
    </location>
</feature>
<dbReference type="VEuPathDB" id="FungiDB:SDRG_08232"/>
<dbReference type="OrthoDB" id="428342at2759"/>
<dbReference type="InParanoid" id="T0QJU4"/>
<proteinExistence type="predicted"/>
<keyword evidence="4" id="KW-1185">Reference proteome</keyword>
<name>T0QJU4_SAPDV</name>
<reference evidence="3 4" key="1">
    <citation type="submission" date="2012-04" db="EMBL/GenBank/DDBJ databases">
        <title>The Genome Sequence of Saprolegnia declina VS20.</title>
        <authorList>
            <consortium name="The Broad Institute Genome Sequencing Platform"/>
            <person name="Russ C."/>
            <person name="Nusbaum C."/>
            <person name="Tyler B."/>
            <person name="van West P."/>
            <person name="Dieguez-Uribeondo J."/>
            <person name="de Bruijn I."/>
            <person name="Tripathy S."/>
            <person name="Jiang R."/>
            <person name="Young S.K."/>
            <person name="Zeng Q."/>
            <person name="Gargeya S."/>
            <person name="Fitzgerald M."/>
            <person name="Haas B."/>
            <person name="Abouelleil A."/>
            <person name="Alvarado L."/>
            <person name="Arachchi H.M."/>
            <person name="Berlin A."/>
            <person name="Chapman S.B."/>
            <person name="Goldberg J."/>
            <person name="Griggs A."/>
            <person name="Gujja S."/>
            <person name="Hansen M."/>
            <person name="Howarth C."/>
            <person name="Imamovic A."/>
            <person name="Larimer J."/>
            <person name="McCowen C."/>
            <person name="Montmayeur A."/>
            <person name="Murphy C."/>
            <person name="Neiman D."/>
            <person name="Pearson M."/>
            <person name="Priest M."/>
            <person name="Roberts A."/>
            <person name="Saif S."/>
            <person name="Shea T."/>
            <person name="Sisk P."/>
            <person name="Sykes S."/>
            <person name="Wortman J."/>
            <person name="Nusbaum C."/>
            <person name="Birren B."/>
        </authorList>
    </citation>
    <scope>NUCLEOTIDE SEQUENCE [LARGE SCALE GENOMIC DNA]</scope>
    <source>
        <strain evidence="3 4">VS20</strain>
    </source>
</reference>
<protein>
    <submittedName>
        <fullName evidence="3">Uncharacterized protein</fullName>
    </submittedName>
</protein>
<feature type="compositionally biased region" description="Pro residues" evidence="2">
    <location>
        <begin position="43"/>
        <end position="55"/>
    </location>
</feature>
<evidence type="ECO:0000313" key="3">
    <source>
        <dbReference type="EMBL" id="EQC34015.1"/>
    </source>
</evidence>
<dbReference type="STRING" id="1156394.T0QJU4"/>
<dbReference type="InterPro" id="IPR011990">
    <property type="entry name" value="TPR-like_helical_dom_sf"/>
</dbReference>
<dbReference type="InterPro" id="IPR019734">
    <property type="entry name" value="TPR_rpt"/>
</dbReference>
<dbReference type="RefSeq" id="XP_008612327.1">
    <property type="nucleotide sequence ID" value="XM_008614105.1"/>
</dbReference>
<gene>
    <name evidence="3" type="ORF">SDRG_08232</name>
</gene>
<dbReference type="PROSITE" id="PS50005">
    <property type="entry name" value="TPR"/>
    <property type="match status" value="1"/>
</dbReference>
<dbReference type="Gene3D" id="1.25.40.10">
    <property type="entry name" value="Tetratricopeptide repeat domain"/>
    <property type="match status" value="1"/>
</dbReference>
<sequence>MPWAYFTPGNFPANCRLPKPQGAAEPTDSMSQGYDDGLFPAGDAPPNPFAAPPRRPSASPFASGPVAHVNPMKPGPGLPLAGGGLGARAPATSQLKTPMVVKPTADSSASPFDHVADYSTANTQFHTADLSDPFQHVAEASTPFQHAPPTTPAQPAPASNFNSADSASDELANMFGGPPPAAKRDSFSDAPRTSSMSDPFSAATAVAPPPPAAPFLGYNQSPYASSNTSPMFAGPTHPSPSFAHRQPSPLSRSPSLTSPQRQTATQILPPPRSVAELFEAFMAQVSPEMHPTPLPAFDGTEDGLRLLYDHQRWKSLEAAAASMAQTNDVAAMLAARSWQLVALYKQRNVTAFEAIVRGLGDLDSPQYQWATFSESGKTGSMVPWRLHFLAMQLPRLQNNYLEYEAASAAFVQRLDGAQDAAADVWRDMTTGAMINTFIERKKLHLALRLSVHYLTTNAGRFSPWQELLWTSRVGRVHLQMGNLVAAERTFAKATTLQASMVHDCSARLLLNQGLLFFAQNKFKEALDTFNTILELHAAPEPMYVATDPFVTIDDGDVASCAANNLAICALYSCEVLTAVNVLESVLQSDPRRHLNAALVFNLSTLYDLVCDNANATSRKEAIKRLADAYSVEHIEPSSFRI</sequence>
<feature type="region of interest" description="Disordered" evidence="2">
    <location>
        <begin position="143"/>
        <end position="208"/>
    </location>
</feature>
<dbReference type="PANTHER" id="PTHR21581">
    <property type="entry name" value="D-ALANYL-D-ALANINE CARBOXYPEPTIDASE"/>
    <property type="match status" value="1"/>
</dbReference>
<feature type="region of interest" description="Disordered" evidence="2">
    <location>
        <begin position="226"/>
        <end position="268"/>
    </location>
</feature>